<feature type="compositionally biased region" description="Polar residues" evidence="1">
    <location>
        <begin position="721"/>
        <end position="734"/>
    </location>
</feature>
<evidence type="ECO:0000313" key="4">
    <source>
        <dbReference type="Proteomes" id="UP000813824"/>
    </source>
</evidence>
<feature type="transmembrane region" description="Helical" evidence="2">
    <location>
        <begin position="24"/>
        <end position="41"/>
    </location>
</feature>
<feature type="compositionally biased region" description="Low complexity" evidence="1">
    <location>
        <begin position="427"/>
        <end position="457"/>
    </location>
</feature>
<comment type="caution">
    <text evidence="3">The sequence shown here is derived from an EMBL/GenBank/DDBJ whole genome shotgun (WGS) entry which is preliminary data.</text>
</comment>
<dbReference type="AlphaFoldDB" id="A0A8K0UTD4"/>
<reference evidence="3" key="1">
    <citation type="journal article" date="2021" name="New Phytol.">
        <title>Evolutionary innovations through gain and loss of genes in the ectomycorrhizal Boletales.</title>
        <authorList>
            <person name="Wu G."/>
            <person name="Miyauchi S."/>
            <person name="Morin E."/>
            <person name="Kuo A."/>
            <person name="Drula E."/>
            <person name="Varga T."/>
            <person name="Kohler A."/>
            <person name="Feng B."/>
            <person name="Cao Y."/>
            <person name="Lipzen A."/>
            <person name="Daum C."/>
            <person name="Hundley H."/>
            <person name="Pangilinan J."/>
            <person name="Johnson J."/>
            <person name="Barry K."/>
            <person name="LaButti K."/>
            <person name="Ng V."/>
            <person name="Ahrendt S."/>
            <person name="Min B."/>
            <person name="Choi I.G."/>
            <person name="Park H."/>
            <person name="Plett J.M."/>
            <person name="Magnuson J."/>
            <person name="Spatafora J.W."/>
            <person name="Nagy L.G."/>
            <person name="Henrissat B."/>
            <person name="Grigoriev I.V."/>
            <person name="Yang Z.L."/>
            <person name="Xu J."/>
            <person name="Martin F.M."/>
        </authorList>
    </citation>
    <scope>NUCLEOTIDE SEQUENCE</scope>
    <source>
        <strain evidence="3">KKN 215</strain>
    </source>
</reference>
<name>A0A8K0UTD4_9AGAR</name>
<feature type="compositionally biased region" description="Basic and acidic residues" evidence="1">
    <location>
        <begin position="652"/>
        <end position="662"/>
    </location>
</feature>
<organism evidence="3 4">
    <name type="scientific">Cristinia sonorae</name>
    <dbReference type="NCBI Taxonomy" id="1940300"/>
    <lineage>
        <taxon>Eukaryota</taxon>
        <taxon>Fungi</taxon>
        <taxon>Dikarya</taxon>
        <taxon>Basidiomycota</taxon>
        <taxon>Agaricomycotina</taxon>
        <taxon>Agaricomycetes</taxon>
        <taxon>Agaricomycetidae</taxon>
        <taxon>Agaricales</taxon>
        <taxon>Pleurotineae</taxon>
        <taxon>Stephanosporaceae</taxon>
        <taxon>Cristinia</taxon>
    </lineage>
</organism>
<feature type="region of interest" description="Disordered" evidence="1">
    <location>
        <begin position="715"/>
        <end position="767"/>
    </location>
</feature>
<protein>
    <submittedName>
        <fullName evidence="3">Uncharacterized protein</fullName>
    </submittedName>
</protein>
<feature type="region of interest" description="Disordered" evidence="1">
    <location>
        <begin position="357"/>
        <end position="386"/>
    </location>
</feature>
<evidence type="ECO:0000256" key="1">
    <source>
        <dbReference type="SAM" id="MobiDB-lite"/>
    </source>
</evidence>
<dbReference type="OrthoDB" id="3219582at2759"/>
<feature type="transmembrane region" description="Helical" evidence="2">
    <location>
        <begin position="88"/>
        <end position="108"/>
    </location>
</feature>
<keyword evidence="2" id="KW-0472">Membrane</keyword>
<evidence type="ECO:0000313" key="3">
    <source>
        <dbReference type="EMBL" id="KAH8102171.1"/>
    </source>
</evidence>
<feature type="transmembrane region" description="Helical" evidence="2">
    <location>
        <begin position="53"/>
        <end position="73"/>
    </location>
</feature>
<keyword evidence="4" id="KW-1185">Reference proteome</keyword>
<dbReference type="EMBL" id="JAEVFJ010000010">
    <property type="protein sequence ID" value="KAH8102171.1"/>
    <property type="molecule type" value="Genomic_DNA"/>
</dbReference>
<feature type="compositionally biased region" description="Polar residues" evidence="1">
    <location>
        <begin position="357"/>
        <end position="374"/>
    </location>
</feature>
<keyword evidence="2" id="KW-1133">Transmembrane helix</keyword>
<feature type="region of interest" description="Disordered" evidence="1">
    <location>
        <begin position="651"/>
        <end position="697"/>
    </location>
</feature>
<dbReference type="Proteomes" id="UP000813824">
    <property type="component" value="Unassembled WGS sequence"/>
</dbReference>
<evidence type="ECO:0000256" key="2">
    <source>
        <dbReference type="SAM" id="Phobius"/>
    </source>
</evidence>
<keyword evidence="2" id="KW-0812">Transmembrane</keyword>
<accession>A0A8K0UTD4</accession>
<sequence length="767" mass="83687">MGTICLSIAPILRCQSLNRVQSGILFIPPVLEVVFSLTLVVSKRGKDRKHLLLAGEGIVYAVLALIDLLAHIIPSASNNLAIFRGLDIAIGALSTIPLLLFTLFLWLFTTREIVPAFPERVSTVARYTLAVFPPLVVIFNELGSFLSISYRVFGRDNGGPVIAVGYTNDMVRAFMNGLVLVLFVLFQALTFSAVFLRLIKAFLNQHRIESTTNGPDNEVHLFKGSGWIAAGIKFGAVEGLIGFAEGGFGEALTRRILRFLGRACLIIGVLKGVDTVEDFRIFSFTAAQPPPKRRSALHNLISNPRHSTFQQIGGYDFQPGMVIPAVMATTAVIPVPSTIPRSRSPSVFNEKRPDITVTDTTLPSRPTSTAVETPSNPPTLAVTTNSTSPLRPLVTVRRGRNRAPTLVLTRLSDLKLTSPFRSSFRGSNPSSPNSDRPRPYSASYISNNRSSRSSSIAFTVSPPQPVHHSARHTMAGGMLEPSLTGARPAYAGHKSRRSSVTLPPPVSRFSAYSSVAPSSPSLVHNLTEHFPGIPPRITPTTRQSSIEDALKLMENEDELYPVHGVRRHSDDFVVRERRHSNSGDGGGLVRRGSSVKRKPVPKPLQMDQNPFVAPALTEVMSPSTTLPSPPPSPVTRRYTAPDNTHVITDFDDNFRTESKSADEYSPVASEPMGKKSRNNRIKSVGSVPRRRTPVPTQTFTRESAVAEWFDISRAQGLVGSDSGSETATIRSVDTGSMRSSGQQEREESRSVRASMRPAEVGESFLHY</sequence>
<gene>
    <name evidence="3" type="ORF">BXZ70DRAFT_930678</name>
</gene>
<proteinExistence type="predicted"/>
<feature type="transmembrane region" description="Helical" evidence="2">
    <location>
        <begin position="173"/>
        <end position="199"/>
    </location>
</feature>
<feature type="region of interest" description="Disordered" evidence="1">
    <location>
        <begin position="419"/>
        <end position="469"/>
    </location>
</feature>
<feature type="region of interest" description="Disordered" evidence="1">
    <location>
        <begin position="577"/>
        <end position="607"/>
    </location>
</feature>